<proteinExistence type="predicted"/>
<keyword evidence="3" id="KW-1185">Reference proteome</keyword>
<dbReference type="EMBL" id="BSXU01005300">
    <property type="protein sequence ID" value="GMG52289.1"/>
    <property type="molecule type" value="Genomic_DNA"/>
</dbReference>
<evidence type="ECO:0000313" key="2">
    <source>
        <dbReference type="EMBL" id="GMG52289.1"/>
    </source>
</evidence>
<keyword evidence="1" id="KW-0472">Membrane</keyword>
<evidence type="ECO:0000313" key="3">
    <source>
        <dbReference type="Proteomes" id="UP001165063"/>
    </source>
</evidence>
<protein>
    <submittedName>
        <fullName evidence="2">Unnamed protein product</fullName>
    </submittedName>
</protein>
<keyword evidence="1" id="KW-1133">Transmembrane helix</keyword>
<feature type="transmembrane region" description="Helical" evidence="1">
    <location>
        <begin position="107"/>
        <end position="129"/>
    </location>
</feature>
<reference evidence="2" key="1">
    <citation type="submission" date="2023-04" db="EMBL/GenBank/DDBJ databases">
        <title>Ambrosiozyma monospora NBRC 1965.</title>
        <authorList>
            <person name="Ichikawa N."/>
            <person name="Sato H."/>
            <person name="Tonouchi N."/>
        </authorList>
    </citation>
    <scope>NUCLEOTIDE SEQUENCE</scope>
    <source>
        <strain evidence="2">NBRC 1965</strain>
    </source>
</reference>
<gene>
    <name evidence="2" type="ORF">Amon01_000731600</name>
</gene>
<name>A0A9W7DJS9_AMBMO</name>
<sequence>MDFGSWKLASKNPQFTNICFPFFVQQSKETREAYTGPKPDVYSANMPAGANYENNTYQTDPSNYVNPMHDQQSPMMETAGKHPTYETNDGVIVEFTPERRKKMLRNLYIILGVLVVIYIIWIVAVAVTVSRAGNDDGYYYYYGY</sequence>
<organism evidence="2 3">
    <name type="scientific">Ambrosiozyma monospora</name>
    <name type="common">Yeast</name>
    <name type="synonym">Endomycopsis monosporus</name>
    <dbReference type="NCBI Taxonomy" id="43982"/>
    <lineage>
        <taxon>Eukaryota</taxon>
        <taxon>Fungi</taxon>
        <taxon>Dikarya</taxon>
        <taxon>Ascomycota</taxon>
        <taxon>Saccharomycotina</taxon>
        <taxon>Pichiomycetes</taxon>
        <taxon>Pichiales</taxon>
        <taxon>Pichiaceae</taxon>
        <taxon>Ambrosiozyma</taxon>
    </lineage>
</organism>
<evidence type="ECO:0000256" key="1">
    <source>
        <dbReference type="SAM" id="Phobius"/>
    </source>
</evidence>
<dbReference type="AlphaFoldDB" id="A0A9W7DJS9"/>
<accession>A0A9W7DJS9</accession>
<dbReference type="Proteomes" id="UP001165063">
    <property type="component" value="Unassembled WGS sequence"/>
</dbReference>
<comment type="caution">
    <text evidence="2">The sequence shown here is derived from an EMBL/GenBank/DDBJ whole genome shotgun (WGS) entry which is preliminary data.</text>
</comment>
<keyword evidence="1" id="KW-0812">Transmembrane</keyword>